<evidence type="ECO:0000313" key="8">
    <source>
        <dbReference type="Proteomes" id="UP001527202"/>
    </source>
</evidence>
<evidence type="ECO:0000313" key="7">
    <source>
        <dbReference type="Proteomes" id="UP000288943"/>
    </source>
</evidence>
<dbReference type="PANTHER" id="PTHR11712">
    <property type="entry name" value="POLYKETIDE SYNTHASE-RELATED"/>
    <property type="match status" value="1"/>
</dbReference>
<reference evidence="5 8" key="2">
    <citation type="submission" date="2022-05" db="EMBL/GenBank/DDBJ databases">
        <title>Genome Sequencing of Bee-Associated Microbes.</title>
        <authorList>
            <person name="Dunlap C."/>
        </authorList>
    </citation>
    <scope>NUCLEOTIDE SEQUENCE [LARGE SCALE GENOMIC DNA]</scope>
    <source>
        <strain evidence="5 8">NRRL B-23120</strain>
    </source>
</reference>
<dbReference type="Proteomes" id="UP001527202">
    <property type="component" value="Unassembled WGS sequence"/>
</dbReference>
<dbReference type="GeneID" id="95374494"/>
<dbReference type="AlphaFoldDB" id="A0A410WSJ4"/>
<organism evidence="6 7">
    <name type="scientific">Paenibacillus chitinolyticus</name>
    <dbReference type="NCBI Taxonomy" id="79263"/>
    <lineage>
        <taxon>Bacteria</taxon>
        <taxon>Bacillati</taxon>
        <taxon>Bacillota</taxon>
        <taxon>Bacilli</taxon>
        <taxon>Bacillales</taxon>
        <taxon>Paenibacillaceae</taxon>
        <taxon>Paenibacillus</taxon>
    </lineage>
</organism>
<dbReference type="OrthoDB" id="2965403at2"/>
<dbReference type="InterPro" id="IPR020615">
    <property type="entry name" value="Thiolase_acyl_enz_int_AS"/>
</dbReference>
<evidence type="ECO:0000256" key="2">
    <source>
        <dbReference type="ARBA" id="ARBA00022679"/>
    </source>
</evidence>
<feature type="domain" description="Ketosynthase family 3 (KS3)" evidence="4">
    <location>
        <begin position="3"/>
        <end position="420"/>
    </location>
</feature>
<dbReference type="Pfam" id="PF00109">
    <property type="entry name" value="ketoacyl-synt"/>
    <property type="match status" value="1"/>
</dbReference>
<keyword evidence="2 3" id="KW-0808">Transferase</keyword>
<dbReference type="EMBL" id="CP026520">
    <property type="protein sequence ID" value="QAV17355.1"/>
    <property type="molecule type" value="Genomic_DNA"/>
</dbReference>
<evidence type="ECO:0000313" key="5">
    <source>
        <dbReference type="EMBL" id="MCY9595593.1"/>
    </source>
</evidence>
<name>A0A410WSJ4_9BACL</name>
<dbReference type="Pfam" id="PF02801">
    <property type="entry name" value="Ketoacyl-synt_C"/>
    <property type="match status" value="1"/>
</dbReference>
<keyword evidence="8" id="KW-1185">Reference proteome</keyword>
<protein>
    <submittedName>
        <fullName evidence="6">Beta-ketoacyl synthase</fullName>
    </submittedName>
</protein>
<dbReference type="PANTHER" id="PTHR11712:SF336">
    <property type="entry name" value="3-OXOACYL-[ACYL-CARRIER-PROTEIN] SYNTHASE, MITOCHONDRIAL"/>
    <property type="match status" value="1"/>
</dbReference>
<gene>
    <name evidence="5" type="ORF">M5X16_07405</name>
    <name evidence="6" type="ORF">PC41400_06630</name>
</gene>
<dbReference type="SMART" id="SM00825">
    <property type="entry name" value="PKS_KS"/>
    <property type="match status" value="1"/>
</dbReference>
<dbReference type="KEGG" id="pchi:PC41400_06630"/>
<evidence type="ECO:0000259" key="4">
    <source>
        <dbReference type="PROSITE" id="PS52004"/>
    </source>
</evidence>
<dbReference type="GO" id="GO:0005829">
    <property type="term" value="C:cytosol"/>
    <property type="evidence" value="ECO:0007669"/>
    <property type="project" value="TreeGrafter"/>
</dbReference>
<dbReference type="InterPro" id="IPR020841">
    <property type="entry name" value="PKS_Beta-ketoAc_synthase_dom"/>
</dbReference>
<evidence type="ECO:0000256" key="3">
    <source>
        <dbReference type="RuleBase" id="RU003694"/>
    </source>
</evidence>
<dbReference type="SUPFAM" id="SSF53901">
    <property type="entry name" value="Thiolase-like"/>
    <property type="match status" value="1"/>
</dbReference>
<dbReference type="PROSITE" id="PS00098">
    <property type="entry name" value="THIOLASE_1"/>
    <property type="match status" value="1"/>
</dbReference>
<dbReference type="PROSITE" id="PS52004">
    <property type="entry name" value="KS3_2"/>
    <property type="match status" value="1"/>
</dbReference>
<accession>A0A410WSJ4</accession>
<dbReference type="RefSeq" id="WP_042229551.1">
    <property type="nucleotide sequence ID" value="NZ_CP026520.1"/>
</dbReference>
<reference evidence="6 7" key="1">
    <citation type="submission" date="2018-01" db="EMBL/GenBank/DDBJ databases">
        <title>The whole genome sequencing and assembly of Paenibacillus chitinolyticus KCCM 41400 strain.</title>
        <authorList>
            <person name="Kim J.-Y."/>
            <person name="Park M.-K."/>
            <person name="Lee Y.-J."/>
            <person name="Yi H."/>
            <person name="Bahn Y.-S."/>
            <person name="Kim J.F."/>
            <person name="Lee D.-W."/>
        </authorList>
    </citation>
    <scope>NUCLEOTIDE SEQUENCE [LARGE SCALE GENOMIC DNA]</scope>
    <source>
        <strain evidence="6 7">KCCM 41400</strain>
    </source>
</reference>
<dbReference type="Gene3D" id="3.40.47.10">
    <property type="match status" value="1"/>
</dbReference>
<dbReference type="GO" id="GO:0006633">
    <property type="term" value="P:fatty acid biosynthetic process"/>
    <property type="evidence" value="ECO:0007669"/>
    <property type="project" value="TreeGrafter"/>
</dbReference>
<dbReference type="EMBL" id="JAMDMJ010000008">
    <property type="protein sequence ID" value="MCY9595593.1"/>
    <property type="molecule type" value="Genomic_DNA"/>
</dbReference>
<proteinExistence type="inferred from homology"/>
<dbReference type="Proteomes" id="UP000288943">
    <property type="component" value="Chromosome"/>
</dbReference>
<dbReference type="InterPro" id="IPR000794">
    <property type="entry name" value="Beta-ketoacyl_synthase"/>
</dbReference>
<sequence length="422" mass="46831">MKNTSVLVTGTNMLCSLGMTNHEVWQAALSGSVPEPSRRSYPFPDGTRLEYPVFSLPDFDLSDWLEEKSVRWLAENHLLDDRDFCMLLLSIRQALEDASFRITGGSRIGLVIGHENLGAVKLTDKFIRYQDATPQTDQAEKMPLFNEFRREFFNIQTFPYLFYLAQLLGVNGPGYVVNNACASGLYALELGRMLIASGSADLVIVACSDYAHASEYLWLQEKGFVSGQMKIRPFDLHRDGSILGDGAGTIILESAEHAAGRPVEPLAVYRGGAFLQEHWHMTLPDVSRHSYASVITEAAGHGTAPEIDVIVPHGSGSTLWDRYEANEIHRAFGRLNRPVPAVTSFKGYFGHLLGASAMIETVLLLHCMKREILLRTLNYEQADPRVQLPVQMQTARKKTVSALKSVPAYGGFHAAVLFNKPD</sequence>
<evidence type="ECO:0000256" key="1">
    <source>
        <dbReference type="ARBA" id="ARBA00008467"/>
    </source>
</evidence>
<dbReference type="InterPro" id="IPR014030">
    <property type="entry name" value="Ketoacyl_synth_N"/>
</dbReference>
<dbReference type="InterPro" id="IPR016039">
    <property type="entry name" value="Thiolase-like"/>
</dbReference>
<dbReference type="InterPro" id="IPR014031">
    <property type="entry name" value="Ketoacyl_synth_C"/>
</dbReference>
<evidence type="ECO:0000313" key="6">
    <source>
        <dbReference type="EMBL" id="QAV17355.1"/>
    </source>
</evidence>
<dbReference type="GO" id="GO:0004315">
    <property type="term" value="F:3-oxoacyl-[acyl-carrier-protein] synthase activity"/>
    <property type="evidence" value="ECO:0007669"/>
    <property type="project" value="TreeGrafter"/>
</dbReference>
<comment type="similarity">
    <text evidence="1 3">Belongs to the thiolase-like superfamily. Beta-ketoacyl-ACP synthases family.</text>
</comment>